<proteinExistence type="predicted"/>
<feature type="region of interest" description="Disordered" evidence="1">
    <location>
        <begin position="1"/>
        <end position="28"/>
    </location>
</feature>
<dbReference type="EMBL" id="AM279694">
    <property type="protein sequence ID" value="CAK50870.1"/>
    <property type="molecule type" value="Genomic_DNA"/>
</dbReference>
<feature type="region of interest" description="Disordered" evidence="1">
    <location>
        <begin position="110"/>
        <end position="143"/>
    </location>
</feature>
<organism evidence="2">
    <name type="scientific">Streptomyces ambofaciens</name>
    <dbReference type="NCBI Taxonomy" id="1889"/>
    <lineage>
        <taxon>Bacteria</taxon>
        <taxon>Bacillati</taxon>
        <taxon>Actinomycetota</taxon>
        <taxon>Actinomycetes</taxon>
        <taxon>Kitasatosporales</taxon>
        <taxon>Streptomycetaceae</taxon>
        <taxon>Streptomyces</taxon>
    </lineage>
</organism>
<dbReference type="RefSeq" id="WP_148663788.1">
    <property type="nucleotide sequence ID" value="NZ_CP012949.1"/>
</dbReference>
<name>Q0JWQ0_STRAM</name>
<feature type="compositionally biased region" description="Low complexity" evidence="1">
    <location>
        <begin position="14"/>
        <end position="28"/>
    </location>
</feature>
<reference evidence="2" key="1">
    <citation type="journal article" date="2006" name="J. Bacteriol.">
        <title>Intraspecific variability of the terminal inverted repeats of the linear chromosome of Streptomyces ambofaciens.</title>
        <authorList>
            <person name="Choulet F."/>
            <person name="Gallois A."/>
            <person name="Aigle B."/>
            <person name="Mangenot S."/>
            <person name="Gerbaud C."/>
            <person name="Truong C."/>
            <person name="Francou F.X."/>
            <person name="Borges F."/>
            <person name="Fourrier C."/>
            <person name="Guerineau M."/>
            <person name="Decaris B."/>
            <person name="Barbe V."/>
            <person name="Pernodet J.L."/>
            <person name="Leblond P."/>
        </authorList>
    </citation>
    <scope>NUCLEOTIDE SEQUENCE</scope>
    <source>
        <strain evidence="2">DSM40697</strain>
    </source>
</reference>
<dbReference type="EMBL" id="AM279695">
    <property type="protein sequence ID" value="CAK51108.1"/>
    <property type="molecule type" value="Genomic_DNA"/>
</dbReference>
<accession>Q0JWQ0</accession>
<evidence type="ECO:0000313" key="2">
    <source>
        <dbReference type="EMBL" id="CAK51108.1"/>
    </source>
</evidence>
<sequence>MAARPRGSAARQTGLPGRRPAAGAAGRSGAGADRLLALGRPLSGELPLIAGLADATDRLLRRAVVTAEPVGRGRRLRLRRPLSGHVILAGLPARQARELRLRLADALDQAGGARQEKSAVPASGRCIGARQALTPRRTRRSSP</sequence>
<evidence type="ECO:0000256" key="1">
    <source>
        <dbReference type="SAM" id="MobiDB-lite"/>
    </source>
</evidence>
<protein>
    <submittedName>
        <fullName evidence="2">Uncharacterized protein</fullName>
    </submittedName>
</protein>
<dbReference type="AlphaFoldDB" id="Q0JWQ0"/>
<gene>
    <name evidence="2" type="ORF">DSMT0027</name>
</gene>